<comment type="caution">
    <text evidence="3">The sequence shown here is derived from an EMBL/GenBank/DDBJ whole genome shotgun (WGS) entry which is preliminary data.</text>
</comment>
<name>A0A1V9XM60_9ACAR</name>
<evidence type="ECO:0000256" key="1">
    <source>
        <dbReference type="SAM" id="MobiDB-lite"/>
    </source>
</evidence>
<feature type="chain" id="PRO_5012709423" evidence="2">
    <location>
        <begin position="33"/>
        <end position="316"/>
    </location>
</feature>
<feature type="region of interest" description="Disordered" evidence="1">
    <location>
        <begin position="297"/>
        <end position="316"/>
    </location>
</feature>
<proteinExistence type="predicted"/>
<sequence length="316" mass="36113">MSSFGANGTMRGVTFSVLFVLLTLWSDGAVSASVSSMNNAAAAAASAAAAAVVANEHDNRMYYWDAPPSWMLPCGQNKIVIEKDITTWEDLNSILLQISKHAHSSSLEANHKKQIFLDLYFNDSSTFESIYKQYGHQWLPRPPANKEALNKKLRSMDVATAFRKIYGILQHYAVGLEQATLDQMFSHKGEFEAHFRQLQNSLKQLLCEFDMSITLLKIRKDPDVLRDVMSVEQRKPADALGEHQITLRDYVILRDFIGITDYVSKLFKYLSQHPEKRPVRVMGPEVEMLHTQQEYQKQLQQQPPPLRHLTIHRKNH</sequence>
<dbReference type="InParanoid" id="A0A1V9XM60"/>
<protein>
    <submittedName>
        <fullName evidence="3">Uncharacterized protein</fullName>
    </submittedName>
</protein>
<dbReference type="OrthoDB" id="6049566at2759"/>
<evidence type="ECO:0000313" key="3">
    <source>
        <dbReference type="EMBL" id="OQR74599.1"/>
    </source>
</evidence>
<dbReference type="EMBL" id="MNPL01007718">
    <property type="protein sequence ID" value="OQR74599.1"/>
    <property type="molecule type" value="Genomic_DNA"/>
</dbReference>
<dbReference type="Proteomes" id="UP000192247">
    <property type="component" value="Unassembled WGS sequence"/>
</dbReference>
<gene>
    <name evidence="3" type="ORF">BIW11_08956</name>
</gene>
<keyword evidence="2" id="KW-0732">Signal</keyword>
<reference evidence="3 4" key="1">
    <citation type="journal article" date="2017" name="Gigascience">
        <title>Draft genome of the honey bee ectoparasitic mite, Tropilaelaps mercedesae, is shaped by the parasitic life history.</title>
        <authorList>
            <person name="Dong X."/>
            <person name="Armstrong S.D."/>
            <person name="Xia D."/>
            <person name="Makepeace B.L."/>
            <person name="Darby A.C."/>
            <person name="Kadowaki T."/>
        </authorList>
    </citation>
    <scope>NUCLEOTIDE SEQUENCE [LARGE SCALE GENOMIC DNA]</scope>
    <source>
        <strain evidence="3">Wuxi-XJTLU</strain>
    </source>
</reference>
<feature type="signal peptide" evidence="2">
    <location>
        <begin position="1"/>
        <end position="32"/>
    </location>
</feature>
<organism evidence="3 4">
    <name type="scientific">Tropilaelaps mercedesae</name>
    <dbReference type="NCBI Taxonomy" id="418985"/>
    <lineage>
        <taxon>Eukaryota</taxon>
        <taxon>Metazoa</taxon>
        <taxon>Ecdysozoa</taxon>
        <taxon>Arthropoda</taxon>
        <taxon>Chelicerata</taxon>
        <taxon>Arachnida</taxon>
        <taxon>Acari</taxon>
        <taxon>Parasitiformes</taxon>
        <taxon>Mesostigmata</taxon>
        <taxon>Gamasina</taxon>
        <taxon>Dermanyssoidea</taxon>
        <taxon>Laelapidae</taxon>
        <taxon>Tropilaelaps</taxon>
    </lineage>
</organism>
<evidence type="ECO:0000256" key="2">
    <source>
        <dbReference type="SAM" id="SignalP"/>
    </source>
</evidence>
<evidence type="ECO:0000313" key="4">
    <source>
        <dbReference type="Proteomes" id="UP000192247"/>
    </source>
</evidence>
<keyword evidence="4" id="KW-1185">Reference proteome</keyword>
<accession>A0A1V9XM60</accession>
<dbReference type="AlphaFoldDB" id="A0A1V9XM60"/>